<evidence type="ECO:0000313" key="2">
    <source>
        <dbReference type="Proteomes" id="UP001530315"/>
    </source>
</evidence>
<dbReference type="AlphaFoldDB" id="A0ABD3QSB1"/>
<dbReference type="Proteomes" id="UP001530315">
    <property type="component" value="Unassembled WGS sequence"/>
</dbReference>
<sequence>MRSNVISSKGFWPREVHMSIFLPSEIMIEVLNPEPNCCYSVTILSHDLYTGSAMLLAGGKFTTDKCPSGLRECHLVYSWKPILPGRYDILVHKIDQSYHKTPLIQPPHTFLVTELAAGVSLSMLEDRIMNMPPCQIRTENNVYSHWEGDWLGPNFQLENSIRTGWSFLPSSRMGCKIEMFDLQALRSLPEKKSIYILGRSVERGIFLSLADIMLEENEKVHLKDSIVGKCWGRAAITKGDLKVDFRSSQFEDPTEPPFIECNNDKLVKEAGSSFITNATKVWEEIFQQKESNWPSVVYIVTGYG</sequence>
<comment type="caution">
    <text evidence="1">The sequence shown here is derived from an EMBL/GenBank/DDBJ whole genome shotgun (WGS) entry which is preliminary data.</text>
</comment>
<gene>
    <name evidence="1" type="ORF">ACHAW5_008812</name>
</gene>
<protein>
    <submittedName>
        <fullName evidence="1">Uncharacterized protein</fullName>
    </submittedName>
</protein>
<reference evidence="1 2" key="1">
    <citation type="submission" date="2024-10" db="EMBL/GenBank/DDBJ databases">
        <title>Updated reference genomes for cyclostephanoid diatoms.</title>
        <authorList>
            <person name="Roberts W.R."/>
            <person name="Alverson A.J."/>
        </authorList>
    </citation>
    <scope>NUCLEOTIDE SEQUENCE [LARGE SCALE GENOMIC DNA]</scope>
    <source>
        <strain evidence="1 2">AJA276-08</strain>
    </source>
</reference>
<name>A0ABD3QSB1_9STRA</name>
<evidence type="ECO:0000313" key="1">
    <source>
        <dbReference type="EMBL" id="KAL3803053.1"/>
    </source>
</evidence>
<dbReference type="EMBL" id="JALLAZ020000125">
    <property type="protein sequence ID" value="KAL3803053.1"/>
    <property type="molecule type" value="Genomic_DNA"/>
</dbReference>
<proteinExistence type="predicted"/>
<keyword evidence="2" id="KW-1185">Reference proteome</keyword>
<organism evidence="1 2">
    <name type="scientific">Stephanodiscus triporus</name>
    <dbReference type="NCBI Taxonomy" id="2934178"/>
    <lineage>
        <taxon>Eukaryota</taxon>
        <taxon>Sar</taxon>
        <taxon>Stramenopiles</taxon>
        <taxon>Ochrophyta</taxon>
        <taxon>Bacillariophyta</taxon>
        <taxon>Coscinodiscophyceae</taxon>
        <taxon>Thalassiosirophycidae</taxon>
        <taxon>Stephanodiscales</taxon>
        <taxon>Stephanodiscaceae</taxon>
        <taxon>Stephanodiscus</taxon>
    </lineage>
</organism>
<accession>A0ABD3QSB1</accession>